<protein>
    <submittedName>
        <fullName evidence="2">Uncharacterized protein</fullName>
    </submittedName>
</protein>
<feature type="region of interest" description="Disordered" evidence="1">
    <location>
        <begin position="220"/>
        <end position="249"/>
    </location>
</feature>
<feature type="compositionally biased region" description="Basic residues" evidence="1">
    <location>
        <begin position="373"/>
        <end position="384"/>
    </location>
</feature>
<dbReference type="EMBL" id="DS985242">
    <property type="protein sequence ID" value="EDV27704.1"/>
    <property type="molecule type" value="Genomic_DNA"/>
</dbReference>
<dbReference type="GeneID" id="6750753"/>
<feature type="compositionally biased region" description="Low complexity" evidence="1">
    <location>
        <begin position="385"/>
        <end position="399"/>
    </location>
</feature>
<dbReference type="Proteomes" id="UP000009022">
    <property type="component" value="Unassembled WGS sequence"/>
</dbReference>
<evidence type="ECO:0000256" key="1">
    <source>
        <dbReference type="SAM" id="MobiDB-lite"/>
    </source>
</evidence>
<organism evidence="2 3">
    <name type="scientific">Trichoplax adhaerens</name>
    <name type="common">Trichoplax reptans</name>
    <dbReference type="NCBI Taxonomy" id="10228"/>
    <lineage>
        <taxon>Eukaryota</taxon>
        <taxon>Metazoa</taxon>
        <taxon>Placozoa</taxon>
        <taxon>Uniplacotomia</taxon>
        <taxon>Trichoplacea</taxon>
        <taxon>Trichoplacidae</taxon>
        <taxon>Trichoplax</taxon>
    </lineage>
</organism>
<feature type="compositionally biased region" description="Basic and acidic residues" evidence="1">
    <location>
        <begin position="313"/>
        <end position="338"/>
    </location>
</feature>
<gene>
    <name evidence="2" type="ORF">TRIADDRAFT_53672</name>
</gene>
<dbReference type="AlphaFoldDB" id="B3RPV0"/>
<feature type="region of interest" description="Disordered" evidence="1">
    <location>
        <begin position="1"/>
        <end position="82"/>
    </location>
</feature>
<feature type="compositionally biased region" description="Polar residues" evidence="1">
    <location>
        <begin position="26"/>
        <end position="37"/>
    </location>
</feature>
<dbReference type="RefSeq" id="XP_002109538.1">
    <property type="nucleotide sequence ID" value="XM_002109502.1"/>
</dbReference>
<feature type="compositionally biased region" description="Basic and acidic residues" evidence="1">
    <location>
        <begin position="13"/>
        <end position="22"/>
    </location>
</feature>
<evidence type="ECO:0000313" key="3">
    <source>
        <dbReference type="Proteomes" id="UP000009022"/>
    </source>
</evidence>
<feature type="compositionally biased region" description="Polar residues" evidence="1">
    <location>
        <begin position="54"/>
        <end position="74"/>
    </location>
</feature>
<accession>B3RPV0</accession>
<name>B3RPV0_TRIAD</name>
<dbReference type="KEGG" id="tad:TRIADDRAFT_53672"/>
<dbReference type="HOGENOM" id="CLU_600409_0_0_1"/>
<sequence length="456" mass="50204">MLPEVNRNASDNTSRKNGDHGDAVLTDNSSAKLNRNFNEYAKKSKKIISLEGTGDSNYNGQNSQDDSRENQSSTTRKRKRSLAAAEVQELNITNNFNSKILKKLTAVDDDAIISPSIKKAKKATADDDTVSIENPRAKQFKKLKKEDELVESSKIIIKSKKFKMKNLKAAESGITASFTSSNSKMPETAKLEGNKLIKSASHKPKKISIGIENIEKDKSSDLYSDSEEKSKKSTKNRLRLTGNKTKASKNADLNVTSDTFETLKETDNKKSKAKLKKRCKVDAIKVEGNTSTTIDASPSIAISEGLKVRNQEKHTLTKVTKMDTPKSLDAKAKADILKPSKKRKAKGDIKSMAALSESNEDSIEKGDGNQQKKSLKLKKAKMHAKNSTTSSSVTNSNRSTNKEDRHAIDALLSARSGVIAIKKQHSEKLKKDKVVFDPNFLTESDKIGTGGIIKWD</sequence>
<proteinExistence type="predicted"/>
<reference evidence="2 3" key="1">
    <citation type="journal article" date="2008" name="Nature">
        <title>The Trichoplax genome and the nature of placozoans.</title>
        <authorList>
            <person name="Srivastava M."/>
            <person name="Begovic E."/>
            <person name="Chapman J."/>
            <person name="Putnam N.H."/>
            <person name="Hellsten U."/>
            <person name="Kawashima T."/>
            <person name="Kuo A."/>
            <person name="Mitros T."/>
            <person name="Salamov A."/>
            <person name="Carpenter M.L."/>
            <person name="Signorovitch A.Y."/>
            <person name="Moreno M.A."/>
            <person name="Kamm K."/>
            <person name="Grimwood J."/>
            <person name="Schmutz J."/>
            <person name="Shapiro H."/>
            <person name="Grigoriev I.V."/>
            <person name="Buss L.W."/>
            <person name="Schierwater B."/>
            <person name="Dellaporta S.L."/>
            <person name="Rokhsar D.S."/>
        </authorList>
    </citation>
    <scope>NUCLEOTIDE SEQUENCE [LARGE SCALE GENOMIC DNA]</scope>
    <source>
        <strain evidence="2 3">Grell-BS-1999</strain>
    </source>
</reference>
<feature type="region of interest" description="Disordered" evidence="1">
    <location>
        <begin position="313"/>
        <end position="408"/>
    </location>
</feature>
<dbReference type="CTD" id="6750753"/>
<keyword evidence="3" id="KW-1185">Reference proteome</keyword>
<evidence type="ECO:0000313" key="2">
    <source>
        <dbReference type="EMBL" id="EDV27704.1"/>
    </source>
</evidence>
<feature type="compositionally biased region" description="Basic and acidic residues" evidence="1">
    <location>
        <begin position="220"/>
        <end position="231"/>
    </location>
</feature>
<dbReference type="InParanoid" id="B3RPV0"/>